<evidence type="ECO:0000256" key="1">
    <source>
        <dbReference type="ARBA" id="ARBA00023125"/>
    </source>
</evidence>
<organism evidence="4 5">
    <name type="scientific">Nonomuraea maritima</name>
    <dbReference type="NCBI Taxonomy" id="683260"/>
    <lineage>
        <taxon>Bacteria</taxon>
        <taxon>Bacillati</taxon>
        <taxon>Actinomycetota</taxon>
        <taxon>Actinomycetes</taxon>
        <taxon>Streptosporangiales</taxon>
        <taxon>Streptosporangiaceae</taxon>
        <taxon>Nonomuraea</taxon>
    </lineage>
</organism>
<dbReference type="InterPro" id="IPR050624">
    <property type="entry name" value="HTH-type_Tx_Regulator"/>
</dbReference>
<evidence type="ECO:0000313" key="5">
    <source>
        <dbReference type="Proteomes" id="UP000198683"/>
    </source>
</evidence>
<dbReference type="InterPro" id="IPR009057">
    <property type="entry name" value="Homeodomain-like_sf"/>
</dbReference>
<sequence>MQYSSGMVGLRERKKQRTRRALIEAALRSFDEKGFEATTLAEIAAAADISTRTFFSYFASKEDIVFHDAEERHEMAVAILADRQPDDTVTGMLLRVIDAGLRWATSEERGTVEDARLRLRLVMTEPALQARALRMLLGNQLRLARALHEAFPERVTPIEAAAACGAIIGAIQLAVVAGAEEDRSLEAIYHTGLHAAEVVVAGLRALDEAESAAGSALG</sequence>
<dbReference type="InterPro" id="IPR001647">
    <property type="entry name" value="HTH_TetR"/>
</dbReference>
<dbReference type="Gene3D" id="1.10.357.10">
    <property type="entry name" value="Tetracycline Repressor, domain 2"/>
    <property type="match status" value="1"/>
</dbReference>
<dbReference type="STRING" id="683260.SAMN05421874_12757"/>
<dbReference type="SUPFAM" id="SSF46689">
    <property type="entry name" value="Homeodomain-like"/>
    <property type="match status" value="1"/>
</dbReference>
<accession>A0A1G9M8D9</accession>
<dbReference type="AlphaFoldDB" id="A0A1G9M8D9"/>
<dbReference type="GO" id="GO:0003677">
    <property type="term" value="F:DNA binding"/>
    <property type="evidence" value="ECO:0007669"/>
    <property type="project" value="UniProtKB-UniRule"/>
</dbReference>
<gene>
    <name evidence="4" type="ORF">SAMN05421874_12757</name>
</gene>
<keyword evidence="1 2" id="KW-0238">DNA-binding</keyword>
<keyword evidence="5" id="KW-1185">Reference proteome</keyword>
<dbReference type="InterPro" id="IPR023772">
    <property type="entry name" value="DNA-bd_HTH_TetR-type_CS"/>
</dbReference>
<proteinExistence type="predicted"/>
<feature type="domain" description="HTH tetR-type" evidence="3">
    <location>
        <begin position="16"/>
        <end position="76"/>
    </location>
</feature>
<dbReference type="EMBL" id="FNFB01000027">
    <property type="protein sequence ID" value="SDL69935.1"/>
    <property type="molecule type" value="Genomic_DNA"/>
</dbReference>
<dbReference type="PRINTS" id="PR00455">
    <property type="entry name" value="HTHTETR"/>
</dbReference>
<evidence type="ECO:0000259" key="3">
    <source>
        <dbReference type="PROSITE" id="PS50977"/>
    </source>
</evidence>
<dbReference type="PANTHER" id="PTHR43479">
    <property type="entry name" value="ACREF/ENVCD OPERON REPRESSOR-RELATED"/>
    <property type="match status" value="1"/>
</dbReference>
<protein>
    <submittedName>
        <fullName evidence="4">DNA-binding transcriptional regulator, AcrR family</fullName>
    </submittedName>
</protein>
<dbReference type="PANTHER" id="PTHR43479:SF11">
    <property type="entry name" value="ACREF_ENVCD OPERON REPRESSOR-RELATED"/>
    <property type="match status" value="1"/>
</dbReference>
<evidence type="ECO:0000256" key="2">
    <source>
        <dbReference type="PROSITE-ProRule" id="PRU00335"/>
    </source>
</evidence>
<dbReference type="Proteomes" id="UP000198683">
    <property type="component" value="Unassembled WGS sequence"/>
</dbReference>
<name>A0A1G9M8D9_9ACTN</name>
<feature type="DNA-binding region" description="H-T-H motif" evidence="2">
    <location>
        <begin position="39"/>
        <end position="58"/>
    </location>
</feature>
<dbReference type="Pfam" id="PF00440">
    <property type="entry name" value="TetR_N"/>
    <property type="match status" value="1"/>
</dbReference>
<dbReference type="PROSITE" id="PS01081">
    <property type="entry name" value="HTH_TETR_1"/>
    <property type="match status" value="1"/>
</dbReference>
<reference evidence="4 5" key="1">
    <citation type="submission" date="2016-10" db="EMBL/GenBank/DDBJ databases">
        <authorList>
            <person name="de Groot N.N."/>
        </authorList>
    </citation>
    <scope>NUCLEOTIDE SEQUENCE [LARGE SCALE GENOMIC DNA]</scope>
    <source>
        <strain evidence="4 5">CGMCC 4.5681</strain>
    </source>
</reference>
<evidence type="ECO:0000313" key="4">
    <source>
        <dbReference type="EMBL" id="SDL69935.1"/>
    </source>
</evidence>
<dbReference type="PROSITE" id="PS50977">
    <property type="entry name" value="HTH_TETR_2"/>
    <property type="match status" value="1"/>
</dbReference>